<sequence>MSRYRQMPRFGSSTIRRFSTNASEMKKLGARDLEDLLQCAIPAFDGLFPPEHNERVLKLLYRLAEWHACAKLRMHTDPGTLTHFAKLTPEVGRLMRDFKKTTCAAYKTFELPRETAARSRREQRAAAAKAAAAPNTVADPAPTPASIEKTLNLNTYKFHAMGDYSSTIPLFGPTDIYSSQLVRLLC</sequence>
<evidence type="ECO:0000256" key="1">
    <source>
        <dbReference type="SAM" id="MobiDB-lite"/>
    </source>
</evidence>
<gene>
    <name evidence="2" type="ORF">C8F04DRAFT_980182</name>
</gene>
<protein>
    <submittedName>
        <fullName evidence="2">Uncharacterized protein</fullName>
    </submittedName>
</protein>
<name>A0AAD6WLL8_9AGAR</name>
<reference evidence="2" key="1">
    <citation type="submission" date="2023-03" db="EMBL/GenBank/DDBJ databases">
        <title>Massive genome expansion in bonnet fungi (Mycena s.s.) driven by repeated elements and novel gene families across ecological guilds.</title>
        <authorList>
            <consortium name="Lawrence Berkeley National Laboratory"/>
            <person name="Harder C.B."/>
            <person name="Miyauchi S."/>
            <person name="Viragh M."/>
            <person name="Kuo A."/>
            <person name="Thoen E."/>
            <person name="Andreopoulos B."/>
            <person name="Lu D."/>
            <person name="Skrede I."/>
            <person name="Drula E."/>
            <person name="Henrissat B."/>
            <person name="Morin E."/>
            <person name="Kohler A."/>
            <person name="Barry K."/>
            <person name="LaButti K."/>
            <person name="Morin E."/>
            <person name="Salamov A."/>
            <person name="Lipzen A."/>
            <person name="Mereny Z."/>
            <person name="Hegedus B."/>
            <person name="Baldrian P."/>
            <person name="Stursova M."/>
            <person name="Weitz H."/>
            <person name="Taylor A."/>
            <person name="Grigoriev I.V."/>
            <person name="Nagy L.G."/>
            <person name="Martin F."/>
            <person name="Kauserud H."/>
        </authorList>
    </citation>
    <scope>NUCLEOTIDE SEQUENCE</scope>
    <source>
        <strain evidence="2">CBHHK200</strain>
    </source>
</reference>
<dbReference type="EMBL" id="JARJCM010000441">
    <property type="protein sequence ID" value="KAJ7017047.1"/>
    <property type="molecule type" value="Genomic_DNA"/>
</dbReference>
<evidence type="ECO:0000313" key="2">
    <source>
        <dbReference type="EMBL" id="KAJ7017047.1"/>
    </source>
</evidence>
<feature type="region of interest" description="Disordered" evidence="1">
    <location>
        <begin position="124"/>
        <end position="144"/>
    </location>
</feature>
<accession>A0AAD6WLL8</accession>
<feature type="compositionally biased region" description="Low complexity" evidence="1">
    <location>
        <begin position="125"/>
        <end position="140"/>
    </location>
</feature>
<comment type="caution">
    <text evidence="2">The sequence shown here is derived from an EMBL/GenBank/DDBJ whole genome shotgun (WGS) entry which is preliminary data.</text>
</comment>
<organism evidence="2 3">
    <name type="scientific">Mycena alexandri</name>
    <dbReference type="NCBI Taxonomy" id="1745969"/>
    <lineage>
        <taxon>Eukaryota</taxon>
        <taxon>Fungi</taxon>
        <taxon>Dikarya</taxon>
        <taxon>Basidiomycota</taxon>
        <taxon>Agaricomycotina</taxon>
        <taxon>Agaricomycetes</taxon>
        <taxon>Agaricomycetidae</taxon>
        <taxon>Agaricales</taxon>
        <taxon>Marasmiineae</taxon>
        <taxon>Mycenaceae</taxon>
        <taxon>Mycena</taxon>
    </lineage>
</organism>
<keyword evidence="3" id="KW-1185">Reference proteome</keyword>
<dbReference type="Proteomes" id="UP001218188">
    <property type="component" value="Unassembled WGS sequence"/>
</dbReference>
<dbReference type="AlphaFoldDB" id="A0AAD6WLL8"/>
<proteinExistence type="predicted"/>
<evidence type="ECO:0000313" key="3">
    <source>
        <dbReference type="Proteomes" id="UP001218188"/>
    </source>
</evidence>